<dbReference type="PROSITE" id="PS00067">
    <property type="entry name" value="3HCDH"/>
    <property type="match status" value="1"/>
</dbReference>
<dbReference type="GO" id="GO:0006631">
    <property type="term" value="P:fatty acid metabolic process"/>
    <property type="evidence" value="ECO:0007669"/>
    <property type="project" value="InterPro"/>
</dbReference>
<dbReference type="AlphaFoldDB" id="A0A7S3Z4B3"/>
<dbReference type="InterPro" id="IPR006176">
    <property type="entry name" value="3-OHacyl-CoA_DH_NAD-bd"/>
</dbReference>
<dbReference type="InterPro" id="IPR006108">
    <property type="entry name" value="3HC_DH_C"/>
</dbReference>
<dbReference type="GO" id="GO:0010038">
    <property type="term" value="P:response to metal ion"/>
    <property type="evidence" value="ECO:0007669"/>
    <property type="project" value="InterPro"/>
</dbReference>
<dbReference type="InterPro" id="IPR004323">
    <property type="entry name" value="Ion_tolerance_CutA"/>
</dbReference>
<dbReference type="SUPFAM" id="SSF51735">
    <property type="entry name" value="NAD(P)-binding Rossmann-fold domains"/>
    <property type="match status" value="2"/>
</dbReference>
<dbReference type="GO" id="GO:0050104">
    <property type="term" value="F:L-gulonate 3-dehydrogenase activity"/>
    <property type="evidence" value="ECO:0007669"/>
    <property type="project" value="TreeGrafter"/>
</dbReference>
<dbReference type="InterPro" id="IPR006180">
    <property type="entry name" value="3-OHacyl-CoA_DH_CS"/>
</dbReference>
<evidence type="ECO:0000256" key="3">
    <source>
        <dbReference type="ARBA" id="ARBA00023002"/>
    </source>
</evidence>
<comment type="similarity">
    <text evidence="1">Belongs to the 3-hydroxyacyl-CoA dehydrogenase family.</text>
</comment>
<gene>
    <name evidence="6" type="ORF">LGLO00237_LOCUS22945</name>
</gene>
<dbReference type="InterPro" id="IPR015867">
    <property type="entry name" value="N-reg_PII/ATP_PRibTrfase_C"/>
</dbReference>
<dbReference type="SUPFAM" id="SSF54913">
    <property type="entry name" value="GlnB-like"/>
    <property type="match status" value="1"/>
</dbReference>
<dbReference type="EMBL" id="HBIV01032166">
    <property type="protein sequence ID" value="CAE0671300.1"/>
    <property type="molecule type" value="Transcribed_RNA"/>
</dbReference>
<feature type="domain" description="3-hydroxyacyl-CoA dehydrogenase C-terminal" evidence="4">
    <location>
        <begin position="190"/>
        <end position="276"/>
    </location>
</feature>
<feature type="domain" description="3-hydroxyacyl-CoA dehydrogenase NAD binding" evidence="5">
    <location>
        <begin position="343"/>
        <end position="524"/>
    </location>
</feature>
<organism evidence="6">
    <name type="scientific">Lotharella globosa</name>
    <dbReference type="NCBI Taxonomy" id="91324"/>
    <lineage>
        <taxon>Eukaryota</taxon>
        <taxon>Sar</taxon>
        <taxon>Rhizaria</taxon>
        <taxon>Cercozoa</taxon>
        <taxon>Chlorarachniophyceae</taxon>
        <taxon>Lotharella</taxon>
    </lineage>
</organism>
<accession>A0A7S3Z4B3</accession>
<evidence type="ECO:0008006" key="7">
    <source>
        <dbReference type="Google" id="ProtNLM"/>
    </source>
</evidence>
<dbReference type="Pfam" id="PF02737">
    <property type="entry name" value="3HCDH_N"/>
    <property type="match status" value="2"/>
</dbReference>
<dbReference type="SUPFAM" id="SSF48179">
    <property type="entry name" value="6-phosphogluconate dehydrogenase C-terminal domain-like"/>
    <property type="match status" value="2"/>
</dbReference>
<evidence type="ECO:0000313" key="6">
    <source>
        <dbReference type="EMBL" id="CAE0671300.1"/>
    </source>
</evidence>
<dbReference type="InterPro" id="IPR008927">
    <property type="entry name" value="6-PGluconate_DH-like_C_sf"/>
</dbReference>
<keyword evidence="3" id="KW-0560">Oxidoreductase</keyword>
<dbReference type="Pfam" id="PF03091">
    <property type="entry name" value="CutA1"/>
    <property type="match status" value="1"/>
</dbReference>
<feature type="domain" description="3-hydroxyacyl-CoA dehydrogenase NAD binding" evidence="5">
    <location>
        <begin position="4"/>
        <end position="186"/>
    </location>
</feature>
<dbReference type="InterPro" id="IPR036291">
    <property type="entry name" value="NAD(P)-bd_dom_sf"/>
</dbReference>
<proteinExistence type="inferred from homology"/>
<dbReference type="Gene3D" id="1.10.1040.10">
    <property type="entry name" value="N-(1-d-carboxylethyl)-l-norvaline Dehydrogenase, domain 2"/>
    <property type="match status" value="2"/>
</dbReference>
<dbReference type="GO" id="GO:0070403">
    <property type="term" value="F:NAD+ binding"/>
    <property type="evidence" value="ECO:0007669"/>
    <property type="project" value="InterPro"/>
</dbReference>
<evidence type="ECO:0000256" key="1">
    <source>
        <dbReference type="ARBA" id="ARBA00009463"/>
    </source>
</evidence>
<name>A0A7S3Z4B3_9EUKA</name>
<dbReference type="InterPro" id="IPR013328">
    <property type="entry name" value="6PGD_dom2"/>
</dbReference>
<dbReference type="InterPro" id="IPR011322">
    <property type="entry name" value="N-reg_PII-like_a/b"/>
</dbReference>
<sequence>MPKAVIVGSGIVGRAWAVIFARGGYAVKLYDIAKEARDKAVVACQEMVGMLEEKGLLFGQNPKTVSALIEAEPSLVAALKDADYVQECVPEVLALKKKVFAAVDKAISETKNDRVIVGSSTSNMAISLFANECTHKPRCLVCHPVNPPFAIPIVEMIPASFTDPKIVAKAREIMKSLGMSPAVLNKEIDGFLVNRMQYALLAEAFRLVDDDVANPEDVDVAISKGLGLRWSFMGPFQTIDLNAPGGVVDYFERYGESISRVIKSMDNSRPWTEKTVDRIHEAMREEVPRDMVPSRLQWRNQRLLSLAVHKNSQTVWGEAKANASSASSKKAYIPTDATGEEKAVIVGSGIVGRCWAAIFARGGFIVNLYDVSEEAMKIGVSEAGKLIEVMSDNGLLNGQDPSVVKERVQANPSLESAVSGATYLQECVPESLSLKTKVFKSIDDAVTKAENTDIILASSSSNMAVSQFAPDVKCRSNCLVAHPVNPPFAIPVVEIVPAPFTKQEVTQAAAKLLKRMGLSPAVLKMEIDGFLVNRMQYALLAEAYRLVHEGCATPQDVDSAVSQGLGLRWSFMGPFQTIDLNAPGGVRDYFERYGSSISRVVKPMNNAMGWDKKTVKLIHDEMRKEVPMEKRAARLEWRNERLLKLATHKLMQEEKDRICDASEFRVVWVTAPDEKEGTKMASALVSKKLAACVNIVPNLVSIYSWKGKIEQDKEVLLMIKTRASLVQELSKCVEALHPYDCPEVITATLDQGRPKLICGYPGYRW</sequence>
<evidence type="ECO:0000259" key="5">
    <source>
        <dbReference type="Pfam" id="PF02737"/>
    </source>
</evidence>
<feature type="domain" description="3-hydroxyacyl-CoA dehydrogenase C-terminal" evidence="4">
    <location>
        <begin position="529"/>
        <end position="611"/>
    </location>
</feature>
<dbReference type="Pfam" id="PF00725">
    <property type="entry name" value="3HCDH"/>
    <property type="match status" value="2"/>
</dbReference>
<dbReference type="NCBIfam" id="NF004783">
    <property type="entry name" value="PRK06129.1"/>
    <property type="match status" value="2"/>
</dbReference>
<comment type="similarity">
    <text evidence="2">Belongs to the CutA family.</text>
</comment>
<evidence type="ECO:0000259" key="4">
    <source>
        <dbReference type="Pfam" id="PF00725"/>
    </source>
</evidence>
<dbReference type="PANTHER" id="PTHR48075:SF1">
    <property type="entry name" value="LAMBDA-CRYSTALLIN HOMOLOG"/>
    <property type="match status" value="1"/>
</dbReference>
<dbReference type="Gene3D" id="3.30.70.120">
    <property type="match status" value="1"/>
</dbReference>
<protein>
    <recommendedName>
        <fullName evidence="7">3-hydroxyacyl-CoA dehydrogenase</fullName>
    </recommendedName>
</protein>
<reference evidence="6" key="1">
    <citation type="submission" date="2021-01" db="EMBL/GenBank/DDBJ databases">
        <authorList>
            <person name="Corre E."/>
            <person name="Pelletier E."/>
            <person name="Niang G."/>
            <person name="Scheremetjew M."/>
            <person name="Finn R."/>
            <person name="Kale V."/>
            <person name="Holt S."/>
            <person name="Cochrane G."/>
            <person name="Meng A."/>
            <person name="Brown T."/>
            <person name="Cohen L."/>
        </authorList>
    </citation>
    <scope>NUCLEOTIDE SEQUENCE</scope>
    <source>
        <strain evidence="6">CCCM811</strain>
    </source>
</reference>
<dbReference type="Gene3D" id="3.40.50.720">
    <property type="entry name" value="NAD(P)-binding Rossmann-like Domain"/>
    <property type="match status" value="2"/>
</dbReference>
<evidence type="ECO:0000256" key="2">
    <source>
        <dbReference type="ARBA" id="ARBA00010169"/>
    </source>
</evidence>
<dbReference type="PANTHER" id="PTHR48075">
    <property type="entry name" value="3-HYDROXYACYL-COA DEHYDROGENASE FAMILY PROTEIN"/>
    <property type="match status" value="1"/>
</dbReference>